<reference evidence="2" key="1">
    <citation type="submission" date="2022-10" db="EMBL/GenBank/DDBJ databases">
        <title>Characterization and whole genome sequencing of a new Roseateles species, isolated from fresh water.</title>
        <authorList>
            <person name="Guliayeva D.Y."/>
            <person name="Akhremchuk A.E."/>
            <person name="Sikolenko M.A."/>
            <person name="Valentovich L.N."/>
            <person name="Sidarenka A.V."/>
        </authorList>
    </citation>
    <scope>NUCLEOTIDE SEQUENCE</scope>
    <source>
        <strain evidence="2">BIM B-1768</strain>
    </source>
</reference>
<proteinExistence type="predicted"/>
<evidence type="ECO:0000313" key="3">
    <source>
        <dbReference type="Proteomes" id="UP001064933"/>
    </source>
</evidence>
<dbReference type="PROSITE" id="PS00409">
    <property type="entry name" value="PROKAR_NTER_METHYL"/>
    <property type="match status" value="1"/>
</dbReference>
<dbReference type="EMBL" id="CP104562">
    <property type="protein sequence ID" value="UXH77425.1"/>
    <property type="molecule type" value="Genomic_DNA"/>
</dbReference>
<protein>
    <submittedName>
        <fullName evidence="2">Prepilin-type N-terminal cleavage/methylation domain-containing protein</fullName>
    </submittedName>
</protein>
<keyword evidence="1" id="KW-0472">Membrane</keyword>
<dbReference type="Proteomes" id="UP001064933">
    <property type="component" value="Chromosome"/>
</dbReference>
<feature type="transmembrane region" description="Helical" evidence="1">
    <location>
        <begin position="12"/>
        <end position="34"/>
    </location>
</feature>
<organism evidence="2 3">
    <name type="scientific">Roseateles amylovorans</name>
    <dbReference type="NCBI Taxonomy" id="2978473"/>
    <lineage>
        <taxon>Bacteria</taxon>
        <taxon>Pseudomonadati</taxon>
        <taxon>Pseudomonadota</taxon>
        <taxon>Betaproteobacteria</taxon>
        <taxon>Burkholderiales</taxon>
        <taxon>Sphaerotilaceae</taxon>
        <taxon>Roseateles</taxon>
    </lineage>
</organism>
<dbReference type="NCBIfam" id="TIGR02532">
    <property type="entry name" value="IV_pilin_GFxxxE"/>
    <property type="match status" value="1"/>
</dbReference>
<dbReference type="InterPro" id="IPR012902">
    <property type="entry name" value="N_methyl_site"/>
</dbReference>
<dbReference type="RefSeq" id="WP_261757172.1">
    <property type="nucleotide sequence ID" value="NZ_CP104562.2"/>
</dbReference>
<accession>A0ABY6AXA4</accession>
<keyword evidence="3" id="KW-1185">Reference proteome</keyword>
<evidence type="ECO:0000256" key="1">
    <source>
        <dbReference type="SAM" id="Phobius"/>
    </source>
</evidence>
<dbReference type="InterPro" id="IPR045584">
    <property type="entry name" value="Pilin-like"/>
</dbReference>
<dbReference type="SUPFAM" id="SSF54523">
    <property type="entry name" value="Pili subunits"/>
    <property type="match status" value="1"/>
</dbReference>
<keyword evidence="1" id="KW-1133">Transmembrane helix</keyword>
<keyword evidence="1" id="KW-0812">Transmembrane</keyword>
<sequence>MDSPRHPHGFSLIEVMIVLLIIGIATAAISLQIAPDRGATLRQDARELAQRLAAAQQEVRIDGRVIVWEPQGHGYRFLRGTWTTRPGSVVPVVTTAATLDNFARDEALKPREWRAGQVEVQPAGPVLLTSEWVGASAAIELRHDGDKVMLIRDATGRFLVR</sequence>
<gene>
    <name evidence="2" type="ORF">N4261_20840</name>
</gene>
<name>A0ABY6AXA4_9BURK</name>
<evidence type="ECO:0000313" key="2">
    <source>
        <dbReference type="EMBL" id="UXH77425.1"/>
    </source>
</evidence>
<dbReference type="Pfam" id="PF07963">
    <property type="entry name" value="N_methyl"/>
    <property type="match status" value="1"/>
</dbReference>